<dbReference type="PANTHER" id="PTHR43420">
    <property type="entry name" value="ACETYLTRANSFERASE"/>
    <property type="match status" value="1"/>
</dbReference>
<dbReference type="SUPFAM" id="SSF55729">
    <property type="entry name" value="Acyl-CoA N-acyltransferases (Nat)"/>
    <property type="match status" value="1"/>
</dbReference>
<proteinExistence type="predicted"/>
<evidence type="ECO:0000313" key="4">
    <source>
        <dbReference type="EMBL" id="KAF0977415.1"/>
    </source>
</evidence>
<name>A0A6A5BVN4_NAEFO</name>
<comment type="caution">
    <text evidence="4">The sequence shown here is derived from an EMBL/GenBank/DDBJ whole genome shotgun (WGS) entry which is preliminary data.</text>
</comment>
<protein>
    <recommendedName>
        <fullName evidence="3">N-acetyltransferase domain-containing protein</fullName>
    </recommendedName>
</protein>
<dbReference type="Pfam" id="PF00583">
    <property type="entry name" value="Acetyltransf_1"/>
    <property type="match status" value="1"/>
</dbReference>
<evidence type="ECO:0000259" key="3">
    <source>
        <dbReference type="PROSITE" id="PS51186"/>
    </source>
</evidence>
<dbReference type="GO" id="GO:0016747">
    <property type="term" value="F:acyltransferase activity, transferring groups other than amino-acyl groups"/>
    <property type="evidence" value="ECO:0007669"/>
    <property type="project" value="InterPro"/>
</dbReference>
<accession>A0A6A5BVN4</accession>
<evidence type="ECO:0000256" key="2">
    <source>
        <dbReference type="ARBA" id="ARBA00023315"/>
    </source>
</evidence>
<dbReference type="OrthoDB" id="7305308at2759"/>
<evidence type="ECO:0000256" key="1">
    <source>
        <dbReference type="ARBA" id="ARBA00022679"/>
    </source>
</evidence>
<dbReference type="PANTHER" id="PTHR43420:SF47">
    <property type="entry name" value="N-ACETYLTRANSFERASE DOMAIN-CONTAINING PROTEIN"/>
    <property type="match status" value="1"/>
</dbReference>
<dbReference type="InterPro" id="IPR016181">
    <property type="entry name" value="Acyl_CoA_acyltransferase"/>
</dbReference>
<keyword evidence="5" id="KW-1185">Reference proteome</keyword>
<dbReference type="Gene3D" id="3.40.630.30">
    <property type="match status" value="1"/>
</dbReference>
<dbReference type="VEuPathDB" id="AmoebaDB:NF0062710"/>
<dbReference type="VEuPathDB" id="AmoebaDB:NfTy_071570"/>
<sequence>MHNHLDKTCSPFIVKILSPLSHNSDKVQQQANSNNNNNQTSTGILGIDQETYSDLILLLDEQFQYEHKFNEHAREHLETFLKVVSNSNNESTHHQLLKNDSFWIFIAYHQQEGDNDHHGEHNEEKLAPETHNLDTQKRKFIPAGFLTLVWLPKLNSKIGYTYVDELFVREKFRRMHVGSLLLKEAKEWTQSLHLAGVRLLVRTENEAAQKLYERNGFDLSETLFGQWCRHSTSSNQ</sequence>
<dbReference type="CDD" id="cd04301">
    <property type="entry name" value="NAT_SF"/>
    <property type="match status" value="1"/>
</dbReference>
<dbReference type="GeneID" id="68110625"/>
<dbReference type="InterPro" id="IPR050680">
    <property type="entry name" value="YpeA/RimI_acetyltransf"/>
</dbReference>
<evidence type="ECO:0000313" key="5">
    <source>
        <dbReference type="Proteomes" id="UP000444721"/>
    </source>
</evidence>
<keyword evidence="2" id="KW-0012">Acyltransferase</keyword>
<dbReference type="AlphaFoldDB" id="A0A6A5BVN4"/>
<dbReference type="Proteomes" id="UP000444721">
    <property type="component" value="Unassembled WGS sequence"/>
</dbReference>
<gene>
    <name evidence="4" type="ORF">FDP41_003407</name>
</gene>
<dbReference type="InterPro" id="IPR000182">
    <property type="entry name" value="GNAT_dom"/>
</dbReference>
<feature type="domain" description="N-acetyltransferase" evidence="3">
    <location>
        <begin position="92"/>
        <end position="236"/>
    </location>
</feature>
<reference evidence="4 5" key="1">
    <citation type="journal article" date="2019" name="Sci. Rep.">
        <title>Nanopore sequencing improves the draft genome of the human pathogenic amoeba Naegleria fowleri.</title>
        <authorList>
            <person name="Liechti N."/>
            <person name="Schurch N."/>
            <person name="Bruggmann R."/>
            <person name="Wittwer M."/>
        </authorList>
    </citation>
    <scope>NUCLEOTIDE SEQUENCE [LARGE SCALE GENOMIC DNA]</scope>
    <source>
        <strain evidence="4 5">ATCC 30894</strain>
    </source>
</reference>
<dbReference type="RefSeq" id="XP_044562128.1">
    <property type="nucleotide sequence ID" value="XM_044706708.1"/>
</dbReference>
<dbReference type="VEuPathDB" id="AmoebaDB:FDP41_003407"/>
<keyword evidence="1" id="KW-0808">Transferase</keyword>
<dbReference type="EMBL" id="VFQX01000034">
    <property type="protein sequence ID" value="KAF0977415.1"/>
    <property type="molecule type" value="Genomic_DNA"/>
</dbReference>
<dbReference type="PROSITE" id="PS51186">
    <property type="entry name" value="GNAT"/>
    <property type="match status" value="1"/>
</dbReference>
<organism evidence="4 5">
    <name type="scientific">Naegleria fowleri</name>
    <name type="common">Brain eating amoeba</name>
    <dbReference type="NCBI Taxonomy" id="5763"/>
    <lineage>
        <taxon>Eukaryota</taxon>
        <taxon>Discoba</taxon>
        <taxon>Heterolobosea</taxon>
        <taxon>Tetramitia</taxon>
        <taxon>Eutetramitia</taxon>
        <taxon>Vahlkampfiidae</taxon>
        <taxon>Naegleria</taxon>
    </lineage>
</organism>